<sequence>MNHFVNGINLPLRGHVALVTGASGSIGAEVSRVLAARGAAVAVHGRTGSALEKVVADIRKAGGTGVAHVGDVRDAEHLDAVVTDVASTLGPVDVLVTLAGGDGLPAPTAALTPERWRSVIETDLTSVFLTVHAVLPGMLEHGGGRVVTVSSSAGRRPSGANAAYAAAKAGVVMFTEHLAKEYATAGIRVNCVAPAIVDTAKLRHRMPTDRFDAVAAHVPLGRIGRPVDIAEAVAFLASDASSWITGTTLDITGGMTL</sequence>
<keyword evidence="4" id="KW-1185">Reference proteome</keyword>
<reference evidence="3 4" key="1">
    <citation type="submission" date="2019-06" db="EMBL/GenBank/DDBJ databases">
        <title>Sequencing the genomes of 1000 actinobacteria strains.</title>
        <authorList>
            <person name="Klenk H.-P."/>
        </authorList>
    </citation>
    <scope>NUCLEOTIDE SEQUENCE [LARGE SCALE GENOMIC DNA]</scope>
    <source>
        <strain evidence="3 4">DSM 102200</strain>
    </source>
</reference>
<dbReference type="EMBL" id="VFOZ01000001">
    <property type="protein sequence ID" value="TQM01558.1"/>
    <property type="molecule type" value="Genomic_DNA"/>
</dbReference>
<evidence type="ECO:0000256" key="1">
    <source>
        <dbReference type="ARBA" id="ARBA00006484"/>
    </source>
</evidence>
<dbReference type="PRINTS" id="PR00081">
    <property type="entry name" value="GDHRDH"/>
</dbReference>
<dbReference type="GO" id="GO:0016491">
    <property type="term" value="F:oxidoreductase activity"/>
    <property type="evidence" value="ECO:0007669"/>
    <property type="project" value="UniProtKB-KW"/>
</dbReference>
<accession>A0A543CXH2</accession>
<dbReference type="Proteomes" id="UP000316096">
    <property type="component" value="Unassembled WGS sequence"/>
</dbReference>
<dbReference type="InterPro" id="IPR002347">
    <property type="entry name" value="SDR_fam"/>
</dbReference>
<gene>
    <name evidence="3" type="ORF">FB559_7319</name>
</gene>
<dbReference type="OrthoDB" id="286404at2"/>
<evidence type="ECO:0000313" key="4">
    <source>
        <dbReference type="Proteomes" id="UP000316096"/>
    </source>
</evidence>
<dbReference type="PRINTS" id="PR00080">
    <property type="entry name" value="SDRFAMILY"/>
</dbReference>
<name>A0A543CXH2_9ACTN</name>
<dbReference type="PANTHER" id="PTHR42879:SF2">
    <property type="entry name" value="3-OXOACYL-[ACYL-CARRIER-PROTEIN] REDUCTASE FABG"/>
    <property type="match status" value="1"/>
</dbReference>
<dbReference type="NCBIfam" id="NF009466">
    <property type="entry name" value="PRK12826.1-2"/>
    <property type="match status" value="1"/>
</dbReference>
<dbReference type="InterPro" id="IPR050259">
    <property type="entry name" value="SDR"/>
</dbReference>
<dbReference type="AlphaFoldDB" id="A0A543CXH2"/>
<dbReference type="FunFam" id="3.40.50.720:FF:000084">
    <property type="entry name" value="Short-chain dehydrogenase reductase"/>
    <property type="match status" value="1"/>
</dbReference>
<dbReference type="NCBIfam" id="NF005559">
    <property type="entry name" value="PRK07231.1"/>
    <property type="match status" value="1"/>
</dbReference>
<proteinExistence type="inferred from homology"/>
<dbReference type="InterPro" id="IPR020904">
    <property type="entry name" value="Sc_DH/Rdtase_CS"/>
</dbReference>
<dbReference type="Pfam" id="PF13561">
    <property type="entry name" value="adh_short_C2"/>
    <property type="match status" value="1"/>
</dbReference>
<evidence type="ECO:0000256" key="2">
    <source>
        <dbReference type="ARBA" id="ARBA00023002"/>
    </source>
</evidence>
<dbReference type="InterPro" id="IPR036291">
    <property type="entry name" value="NAD(P)-bd_dom_sf"/>
</dbReference>
<comment type="caution">
    <text evidence="3">The sequence shown here is derived from an EMBL/GenBank/DDBJ whole genome shotgun (WGS) entry which is preliminary data.</text>
</comment>
<comment type="similarity">
    <text evidence="1">Belongs to the short-chain dehydrogenases/reductases (SDR) family.</text>
</comment>
<organism evidence="3 4">
    <name type="scientific">Actinoallomurus bryophytorum</name>
    <dbReference type="NCBI Taxonomy" id="1490222"/>
    <lineage>
        <taxon>Bacteria</taxon>
        <taxon>Bacillati</taxon>
        <taxon>Actinomycetota</taxon>
        <taxon>Actinomycetes</taxon>
        <taxon>Streptosporangiales</taxon>
        <taxon>Thermomonosporaceae</taxon>
        <taxon>Actinoallomurus</taxon>
    </lineage>
</organism>
<dbReference type="Gene3D" id="3.40.50.720">
    <property type="entry name" value="NAD(P)-binding Rossmann-like Domain"/>
    <property type="match status" value="1"/>
</dbReference>
<dbReference type="GO" id="GO:0032787">
    <property type="term" value="P:monocarboxylic acid metabolic process"/>
    <property type="evidence" value="ECO:0007669"/>
    <property type="project" value="UniProtKB-ARBA"/>
</dbReference>
<evidence type="ECO:0000313" key="3">
    <source>
        <dbReference type="EMBL" id="TQM01558.1"/>
    </source>
</evidence>
<keyword evidence="2" id="KW-0560">Oxidoreductase</keyword>
<dbReference type="PANTHER" id="PTHR42879">
    <property type="entry name" value="3-OXOACYL-(ACYL-CARRIER-PROTEIN) REDUCTASE"/>
    <property type="match status" value="1"/>
</dbReference>
<dbReference type="SUPFAM" id="SSF51735">
    <property type="entry name" value="NAD(P)-binding Rossmann-fold domains"/>
    <property type="match status" value="1"/>
</dbReference>
<dbReference type="PROSITE" id="PS00061">
    <property type="entry name" value="ADH_SHORT"/>
    <property type="match status" value="1"/>
</dbReference>
<protein>
    <submittedName>
        <fullName evidence="3">2-hydroxycyclohexane-1-carbonyl-CoA dehydrogenase</fullName>
    </submittedName>
</protein>